<feature type="transmembrane region" description="Helical" evidence="1">
    <location>
        <begin position="246"/>
        <end position="271"/>
    </location>
</feature>
<proteinExistence type="predicted"/>
<dbReference type="RefSeq" id="WP_103922532.1">
    <property type="nucleotide sequence ID" value="NZ_FMSV02000557.1"/>
</dbReference>
<dbReference type="PANTHER" id="PTHR43471:SF1">
    <property type="entry name" value="ABC TRANSPORTER PERMEASE PROTEIN NOSY-RELATED"/>
    <property type="match status" value="1"/>
</dbReference>
<dbReference type="GO" id="GO:0140359">
    <property type="term" value="F:ABC-type transporter activity"/>
    <property type="evidence" value="ECO:0007669"/>
    <property type="project" value="InterPro"/>
</dbReference>
<feature type="transmembrane region" description="Helical" evidence="1">
    <location>
        <begin position="174"/>
        <end position="196"/>
    </location>
</feature>
<evidence type="ECO:0000313" key="2">
    <source>
        <dbReference type="EMBL" id="SEH08917.1"/>
    </source>
</evidence>
<organism evidence="2 3">
    <name type="scientific">Candidatus Venteria ishoeyi</name>
    <dbReference type="NCBI Taxonomy" id="1899563"/>
    <lineage>
        <taxon>Bacteria</taxon>
        <taxon>Pseudomonadati</taxon>
        <taxon>Pseudomonadota</taxon>
        <taxon>Gammaproteobacteria</taxon>
        <taxon>Thiotrichales</taxon>
        <taxon>Thiotrichaceae</taxon>
        <taxon>Venteria</taxon>
    </lineage>
</organism>
<feature type="transmembrane region" description="Helical" evidence="1">
    <location>
        <begin position="216"/>
        <end position="240"/>
    </location>
</feature>
<gene>
    <name evidence="2" type="ORF">MBHS_04810</name>
</gene>
<dbReference type="GO" id="GO:0005886">
    <property type="term" value="C:plasma membrane"/>
    <property type="evidence" value="ECO:0007669"/>
    <property type="project" value="UniProtKB-SubCell"/>
</dbReference>
<name>A0A1H6FFV6_9GAMM</name>
<feature type="transmembrane region" description="Helical" evidence="1">
    <location>
        <begin position="60"/>
        <end position="81"/>
    </location>
</feature>
<sequence length="277" mass="30800">MLLKHLWLSAKLDIAESLRARWFLVYSLVFGGIVALLFMFGLTESRVLGFTGLSRLLVTYIQICMAILPVFVLITTVRSVAGDREAGVFEYLLSLPVSLAGWYWGKMLGRFVSVFMPVFLAMFAAALWALVQGVPVPWMQFGFYTALLIALAWCFLGIGMLVSSMARTTDVAQGLAFVIWLLLLLFLDLILLGILIQQKSPPELVVTIALLNPMQVFRTAAMLLFDPQLVLLGPAAYVILDNFGKLGYIIWALVYPVIFGSLCASLGYWLFKRGDLP</sequence>
<feature type="transmembrane region" description="Helical" evidence="1">
    <location>
        <begin position="21"/>
        <end position="40"/>
    </location>
</feature>
<keyword evidence="1" id="KW-1133">Transmembrane helix</keyword>
<evidence type="ECO:0000256" key="1">
    <source>
        <dbReference type="SAM" id="Phobius"/>
    </source>
</evidence>
<dbReference type="Pfam" id="PF12679">
    <property type="entry name" value="ABC2_membrane_2"/>
    <property type="match status" value="1"/>
</dbReference>
<dbReference type="AlphaFoldDB" id="A0A1H6FFV6"/>
<dbReference type="OrthoDB" id="5333425at2"/>
<keyword evidence="1" id="KW-0472">Membrane</keyword>
<dbReference type="Proteomes" id="UP000236724">
    <property type="component" value="Unassembled WGS sequence"/>
</dbReference>
<feature type="transmembrane region" description="Helical" evidence="1">
    <location>
        <begin position="111"/>
        <end position="131"/>
    </location>
</feature>
<feature type="transmembrane region" description="Helical" evidence="1">
    <location>
        <begin position="143"/>
        <end position="162"/>
    </location>
</feature>
<accession>A0A1H6FFV6</accession>
<feature type="transmembrane region" description="Helical" evidence="1">
    <location>
        <begin position="88"/>
        <end position="105"/>
    </location>
</feature>
<keyword evidence="3" id="KW-1185">Reference proteome</keyword>
<dbReference type="PANTHER" id="PTHR43471">
    <property type="entry name" value="ABC TRANSPORTER PERMEASE"/>
    <property type="match status" value="1"/>
</dbReference>
<keyword evidence="1" id="KW-0812">Transmembrane</keyword>
<dbReference type="EMBL" id="FMSV02000557">
    <property type="protein sequence ID" value="SEH08917.1"/>
    <property type="molecule type" value="Genomic_DNA"/>
</dbReference>
<reference evidence="2 3" key="1">
    <citation type="submission" date="2016-10" db="EMBL/GenBank/DDBJ databases">
        <authorList>
            <person name="de Groot N.N."/>
        </authorList>
    </citation>
    <scope>NUCLEOTIDE SEQUENCE [LARGE SCALE GENOMIC DNA]</scope>
    <source>
        <strain evidence="2">MBHS1</strain>
    </source>
</reference>
<protein>
    <submittedName>
        <fullName evidence="2">ABC-2 family transporter protein</fullName>
    </submittedName>
</protein>
<evidence type="ECO:0000313" key="3">
    <source>
        <dbReference type="Proteomes" id="UP000236724"/>
    </source>
</evidence>